<dbReference type="Proteomes" id="UP000825701">
    <property type="component" value="Chromosome"/>
</dbReference>
<name>A0A9E6UMW2_9HYPH</name>
<dbReference type="EMBL" id="CP081869">
    <property type="protein sequence ID" value="QZN99568.1"/>
    <property type="molecule type" value="Genomic_DNA"/>
</dbReference>
<evidence type="ECO:0000313" key="2">
    <source>
        <dbReference type="Proteomes" id="UP000825701"/>
    </source>
</evidence>
<sequence length="52" mass="5887">MPLEHLEPGDETVRHYAGKVREMLTGARPVPFLVSARSTLMVALIERHEMTL</sequence>
<proteinExistence type="predicted"/>
<keyword evidence="2" id="KW-1185">Reference proteome</keyword>
<gene>
    <name evidence="1" type="ORF">K6K41_23130</name>
</gene>
<protein>
    <submittedName>
        <fullName evidence="1">Uncharacterized protein</fullName>
    </submittedName>
</protein>
<evidence type="ECO:0000313" key="1">
    <source>
        <dbReference type="EMBL" id="QZN99568.1"/>
    </source>
</evidence>
<dbReference type="KEGG" id="cmet:K6K41_23130"/>
<organism evidence="1 2">
    <name type="scientific">Chenggangzhangella methanolivorans</name>
    <dbReference type="NCBI Taxonomy" id="1437009"/>
    <lineage>
        <taxon>Bacteria</taxon>
        <taxon>Pseudomonadati</taxon>
        <taxon>Pseudomonadota</taxon>
        <taxon>Alphaproteobacteria</taxon>
        <taxon>Hyphomicrobiales</taxon>
        <taxon>Methylopilaceae</taxon>
        <taxon>Chenggangzhangella</taxon>
    </lineage>
</organism>
<dbReference type="AlphaFoldDB" id="A0A9E6UMW2"/>
<reference evidence="1" key="1">
    <citation type="submission" date="2021-08" db="EMBL/GenBank/DDBJ databases">
        <authorList>
            <person name="Zhang H."/>
            <person name="Xu M."/>
            <person name="Yu Z."/>
            <person name="Yang L."/>
            <person name="Cai Y."/>
        </authorList>
    </citation>
    <scope>NUCLEOTIDE SEQUENCE</scope>
    <source>
        <strain evidence="1">CHL1</strain>
    </source>
</reference>
<accession>A0A9E6UMW2</accession>
<dbReference type="RefSeq" id="WP_261402652.1">
    <property type="nucleotide sequence ID" value="NZ_CP081869.1"/>
</dbReference>